<reference evidence="2" key="2">
    <citation type="submission" date="2023-06" db="EMBL/GenBank/DDBJ databases">
        <authorList>
            <consortium name="Lawrence Berkeley National Laboratory"/>
            <person name="Haridas S."/>
            <person name="Hensen N."/>
            <person name="Bonometti L."/>
            <person name="Westerberg I."/>
            <person name="Brannstrom I.O."/>
            <person name="Guillou S."/>
            <person name="Cros-Aarteil S."/>
            <person name="Calhoun S."/>
            <person name="Kuo A."/>
            <person name="Mondo S."/>
            <person name="Pangilinan J."/>
            <person name="Riley R."/>
            <person name="Labutti K."/>
            <person name="Andreopoulos B."/>
            <person name="Lipzen A."/>
            <person name="Chen C."/>
            <person name="Yanf M."/>
            <person name="Daum C."/>
            <person name="Ng V."/>
            <person name="Clum A."/>
            <person name="Steindorff A."/>
            <person name="Ohm R."/>
            <person name="Martin F."/>
            <person name="Silar P."/>
            <person name="Natvig D."/>
            <person name="Lalanne C."/>
            <person name="Gautier V."/>
            <person name="Ament-Velasquez S.L."/>
            <person name="Kruys A."/>
            <person name="Hutchinson M.I."/>
            <person name="Powell A.J."/>
            <person name="Barry K."/>
            <person name="Miller A.N."/>
            <person name="Grigoriev I.V."/>
            <person name="Debuchy R."/>
            <person name="Gladieux P."/>
            <person name="Thoren M.H."/>
            <person name="Johannesson H."/>
        </authorList>
    </citation>
    <scope>NUCLEOTIDE SEQUENCE</scope>
    <source>
        <strain evidence="2">SMH4131-1</strain>
    </source>
</reference>
<gene>
    <name evidence="2" type="ORF">B0T19DRAFT_426985</name>
</gene>
<feature type="signal peptide" evidence="1">
    <location>
        <begin position="1"/>
        <end position="19"/>
    </location>
</feature>
<name>A0AAE0IGF2_9PEZI</name>
<accession>A0AAE0IGF2</accession>
<protein>
    <recommendedName>
        <fullName evidence="4">Secreted protein</fullName>
    </recommendedName>
</protein>
<evidence type="ECO:0008006" key="4">
    <source>
        <dbReference type="Google" id="ProtNLM"/>
    </source>
</evidence>
<dbReference type="Proteomes" id="UP001286456">
    <property type="component" value="Unassembled WGS sequence"/>
</dbReference>
<dbReference type="AlphaFoldDB" id="A0AAE0IGF2"/>
<sequence>MLRVVVVVVAAAAFPLPQSNDGGGGNSVLVRGGGICGRVIRRKRHRSGEDSLGTDSTLNFNSDDRYRPIFKFTDLEIRQ</sequence>
<proteinExistence type="predicted"/>
<keyword evidence="1" id="KW-0732">Signal</keyword>
<feature type="chain" id="PRO_5041951117" description="Secreted protein" evidence="1">
    <location>
        <begin position="20"/>
        <end position="79"/>
    </location>
</feature>
<comment type="caution">
    <text evidence="2">The sequence shown here is derived from an EMBL/GenBank/DDBJ whole genome shotgun (WGS) entry which is preliminary data.</text>
</comment>
<keyword evidence="3" id="KW-1185">Reference proteome</keyword>
<evidence type="ECO:0000313" key="2">
    <source>
        <dbReference type="EMBL" id="KAK3323811.1"/>
    </source>
</evidence>
<dbReference type="EMBL" id="JAUEPO010000004">
    <property type="protein sequence ID" value="KAK3323811.1"/>
    <property type="molecule type" value="Genomic_DNA"/>
</dbReference>
<evidence type="ECO:0000256" key="1">
    <source>
        <dbReference type="SAM" id="SignalP"/>
    </source>
</evidence>
<reference evidence="2" key="1">
    <citation type="journal article" date="2023" name="Mol. Phylogenet. Evol.">
        <title>Genome-scale phylogeny and comparative genomics of the fungal order Sordariales.</title>
        <authorList>
            <person name="Hensen N."/>
            <person name="Bonometti L."/>
            <person name="Westerberg I."/>
            <person name="Brannstrom I.O."/>
            <person name="Guillou S."/>
            <person name="Cros-Aarteil S."/>
            <person name="Calhoun S."/>
            <person name="Haridas S."/>
            <person name="Kuo A."/>
            <person name="Mondo S."/>
            <person name="Pangilinan J."/>
            <person name="Riley R."/>
            <person name="LaButti K."/>
            <person name="Andreopoulos B."/>
            <person name="Lipzen A."/>
            <person name="Chen C."/>
            <person name="Yan M."/>
            <person name="Daum C."/>
            <person name="Ng V."/>
            <person name="Clum A."/>
            <person name="Steindorff A."/>
            <person name="Ohm R.A."/>
            <person name="Martin F."/>
            <person name="Silar P."/>
            <person name="Natvig D.O."/>
            <person name="Lalanne C."/>
            <person name="Gautier V."/>
            <person name="Ament-Velasquez S.L."/>
            <person name="Kruys A."/>
            <person name="Hutchinson M.I."/>
            <person name="Powell A.J."/>
            <person name="Barry K."/>
            <person name="Miller A.N."/>
            <person name="Grigoriev I.V."/>
            <person name="Debuchy R."/>
            <person name="Gladieux P."/>
            <person name="Hiltunen Thoren M."/>
            <person name="Johannesson H."/>
        </authorList>
    </citation>
    <scope>NUCLEOTIDE SEQUENCE</scope>
    <source>
        <strain evidence="2">SMH4131-1</strain>
    </source>
</reference>
<evidence type="ECO:0000313" key="3">
    <source>
        <dbReference type="Proteomes" id="UP001286456"/>
    </source>
</evidence>
<organism evidence="2 3">
    <name type="scientific">Cercophora scortea</name>
    <dbReference type="NCBI Taxonomy" id="314031"/>
    <lineage>
        <taxon>Eukaryota</taxon>
        <taxon>Fungi</taxon>
        <taxon>Dikarya</taxon>
        <taxon>Ascomycota</taxon>
        <taxon>Pezizomycotina</taxon>
        <taxon>Sordariomycetes</taxon>
        <taxon>Sordariomycetidae</taxon>
        <taxon>Sordariales</taxon>
        <taxon>Lasiosphaeriaceae</taxon>
        <taxon>Cercophora</taxon>
    </lineage>
</organism>